<dbReference type="InterPro" id="IPR036690">
    <property type="entry name" value="Fdx_antiC-bd_sf"/>
</dbReference>
<dbReference type="GO" id="GO:0016874">
    <property type="term" value="F:ligase activity"/>
    <property type="evidence" value="ECO:0007669"/>
    <property type="project" value="UniProtKB-KW"/>
</dbReference>
<evidence type="ECO:0000313" key="2">
    <source>
        <dbReference type="EMBL" id="MFB9840656.1"/>
    </source>
</evidence>
<dbReference type="Gene3D" id="3.30.930.10">
    <property type="entry name" value="Bira Bifunctional Protein, Domain 2"/>
    <property type="match status" value="1"/>
</dbReference>
<dbReference type="InterPro" id="IPR005121">
    <property type="entry name" value="Fdx_antiC-bd"/>
</dbReference>
<proteinExistence type="predicted"/>
<gene>
    <name evidence="2" type="ORF">ACFFNX_51830</name>
</gene>
<name>A0ABV5YZZ5_9ACTN</name>
<evidence type="ECO:0000259" key="1">
    <source>
        <dbReference type="PROSITE" id="PS51447"/>
    </source>
</evidence>
<sequence length="192" mass="20402">RPANWADAIEAARIVAREAGVELEVAADRHAPWHPGRCASLRAGDVLVGHAGELHPRVIKAFDLPARTCAMELDLTRLEPWAARVVPAPAITTYPVATQDVALIVPQSVPAADVEAALRSGVDRHGAGDLLESIRLFDLYTGEQAGEGNKSLAYTLRFRAADRTLTVEETTGARDAAVAEAADRLGAVLRGT</sequence>
<accession>A0ABV5YZZ5</accession>
<dbReference type="SMART" id="SM00896">
    <property type="entry name" value="FDX-ACB"/>
    <property type="match status" value="1"/>
</dbReference>
<dbReference type="PROSITE" id="PS51447">
    <property type="entry name" value="FDX_ACB"/>
    <property type="match status" value="1"/>
</dbReference>
<dbReference type="EMBL" id="JBHLZP010001237">
    <property type="protein sequence ID" value="MFB9840656.1"/>
    <property type="molecule type" value="Genomic_DNA"/>
</dbReference>
<evidence type="ECO:0000313" key="3">
    <source>
        <dbReference type="Proteomes" id="UP001589627"/>
    </source>
</evidence>
<keyword evidence="3" id="KW-1185">Reference proteome</keyword>
<dbReference type="Pfam" id="PF03147">
    <property type="entry name" value="FDX-ACB"/>
    <property type="match status" value="1"/>
</dbReference>
<comment type="caution">
    <text evidence="2">The sequence shown here is derived from an EMBL/GenBank/DDBJ whole genome shotgun (WGS) entry which is preliminary data.</text>
</comment>
<dbReference type="SUPFAM" id="SSF55681">
    <property type="entry name" value="Class II aaRS and biotin synthetases"/>
    <property type="match status" value="1"/>
</dbReference>
<organism evidence="2 3">
    <name type="scientific">Actinoallomurus acaciae</name>
    <dbReference type="NCBI Taxonomy" id="502577"/>
    <lineage>
        <taxon>Bacteria</taxon>
        <taxon>Bacillati</taxon>
        <taxon>Actinomycetota</taxon>
        <taxon>Actinomycetes</taxon>
        <taxon>Streptosporangiales</taxon>
        <taxon>Thermomonosporaceae</taxon>
        <taxon>Actinoallomurus</taxon>
    </lineage>
</organism>
<dbReference type="InterPro" id="IPR041616">
    <property type="entry name" value="PheRS_beta_core"/>
</dbReference>
<dbReference type="Proteomes" id="UP001589627">
    <property type="component" value="Unassembled WGS sequence"/>
</dbReference>
<feature type="domain" description="FDX-ACB" evidence="1">
    <location>
        <begin position="92"/>
        <end position="190"/>
    </location>
</feature>
<dbReference type="InterPro" id="IPR045864">
    <property type="entry name" value="aa-tRNA-synth_II/BPL/LPL"/>
</dbReference>
<reference evidence="2 3" key="1">
    <citation type="submission" date="2024-09" db="EMBL/GenBank/DDBJ databases">
        <authorList>
            <person name="Sun Q."/>
            <person name="Mori K."/>
        </authorList>
    </citation>
    <scope>NUCLEOTIDE SEQUENCE [LARGE SCALE GENOMIC DNA]</scope>
    <source>
        <strain evidence="2 3">TBRC 0563</strain>
    </source>
</reference>
<keyword evidence="2" id="KW-0436">Ligase</keyword>
<dbReference type="SUPFAM" id="SSF54991">
    <property type="entry name" value="Anticodon-binding domain of PheRS"/>
    <property type="match status" value="1"/>
</dbReference>
<dbReference type="Pfam" id="PF17759">
    <property type="entry name" value="tRNA_synthFbeta"/>
    <property type="match status" value="1"/>
</dbReference>
<dbReference type="Gene3D" id="3.30.70.380">
    <property type="entry name" value="Ferrodoxin-fold anticodon-binding domain"/>
    <property type="match status" value="1"/>
</dbReference>
<feature type="non-terminal residue" evidence="2">
    <location>
        <position position="1"/>
    </location>
</feature>
<protein>
    <submittedName>
        <fullName evidence="2">Phenylalanine--tRNA ligase subunit beta</fullName>
    </submittedName>
</protein>